<evidence type="ECO:0000313" key="2">
    <source>
        <dbReference type="EMBL" id="KKR06290.1"/>
    </source>
</evidence>
<comment type="caution">
    <text evidence="2">The sequence shown here is derived from an EMBL/GenBank/DDBJ whole genome shotgun (WGS) entry which is preliminary data.</text>
</comment>
<evidence type="ECO:0000256" key="1">
    <source>
        <dbReference type="SAM" id="MobiDB-lite"/>
    </source>
</evidence>
<gene>
    <name evidence="2" type="ORF">UT34_C0001G0330</name>
</gene>
<dbReference type="Proteomes" id="UP000034799">
    <property type="component" value="Unassembled WGS sequence"/>
</dbReference>
<reference evidence="2 3" key="1">
    <citation type="journal article" date="2015" name="Nature">
        <title>rRNA introns, odd ribosomes, and small enigmatic genomes across a large radiation of phyla.</title>
        <authorList>
            <person name="Brown C.T."/>
            <person name="Hug L.A."/>
            <person name="Thomas B.C."/>
            <person name="Sharon I."/>
            <person name="Castelle C.J."/>
            <person name="Singh A."/>
            <person name="Wilkins M.J."/>
            <person name="Williams K.H."/>
            <person name="Banfield J.F."/>
        </authorList>
    </citation>
    <scope>NUCLEOTIDE SEQUENCE [LARGE SCALE GENOMIC DNA]</scope>
</reference>
<sequence>MTNYPITPKRDQDGGEIVDGVATDLGPGSGSPTGGERAFYENIKEGMTFDEYVSFMQSLEQARRYFMEQSGEYTVSNVVKTDIVSASSYVHQRKTVPNEEARIHGRVLTSLQQLIAHVTTSVVLYPNEDAEVVFREVSAVQRYDVLSREHGIRESNGGLFYITLSDIRTVELVKGLAVCIRSIFPERMNRDLLLEMMNNVWRPLVEGYNRQSIDSVGYHFKWMRKSGVDKSVIENLLRLTGRFTEDEIRQKVDIYYNKI</sequence>
<feature type="region of interest" description="Disordered" evidence="1">
    <location>
        <begin position="1"/>
        <end position="35"/>
    </location>
</feature>
<dbReference type="STRING" id="1619100.UT34_C0001G0330"/>
<dbReference type="EMBL" id="LBWK01000001">
    <property type="protein sequence ID" value="KKR06290.1"/>
    <property type="molecule type" value="Genomic_DNA"/>
</dbReference>
<organism evidence="2 3">
    <name type="scientific">candidate division WS6 bacterium GW2011_GWF2_39_15</name>
    <dbReference type="NCBI Taxonomy" id="1619100"/>
    <lineage>
        <taxon>Bacteria</taxon>
        <taxon>Candidatus Dojkabacteria</taxon>
    </lineage>
</organism>
<accession>A0A0G0Q784</accession>
<name>A0A0G0Q784_9BACT</name>
<protein>
    <submittedName>
        <fullName evidence="2">Uncharacterized protein</fullName>
    </submittedName>
</protein>
<evidence type="ECO:0000313" key="3">
    <source>
        <dbReference type="Proteomes" id="UP000034799"/>
    </source>
</evidence>
<proteinExistence type="predicted"/>
<dbReference type="AlphaFoldDB" id="A0A0G0Q784"/>